<evidence type="ECO:0000256" key="2">
    <source>
        <dbReference type="ARBA" id="ARBA00010989"/>
    </source>
</evidence>
<evidence type="ECO:0000313" key="8">
    <source>
        <dbReference type="Proteomes" id="UP001212152"/>
    </source>
</evidence>
<dbReference type="InterPro" id="IPR045170">
    <property type="entry name" value="MTOX"/>
</dbReference>
<dbReference type="GO" id="GO:0051698">
    <property type="term" value="F:saccharopine oxidase activity"/>
    <property type="evidence" value="ECO:0007669"/>
    <property type="project" value="TreeGrafter"/>
</dbReference>
<comment type="cofactor">
    <cofactor evidence="1">
        <name>FAD</name>
        <dbReference type="ChEBI" id="CHEBI:57692"/>
    </cofactor>
</comment>
<evidence type="ECO:0000256" key="5">
    <source>
        <dbReference type="ARBA" id="ARBA00023002"/>
    </source>
</evidence>
<dbReference type="Gene3D" id="3.30.9.10">
    <property type="entry name" value="D-Amino Acid Oxidase, subunit A, domain 2"/>
    <property type="match status" value="1"/>
</dbReference>
<feature type="domain" description="FAD dependent oxidoreductase" evidence="6">
    <location>
        <begin position="10"/>
        <end position="382"/>
    </location>
</feature>
<proteinExistence type="inferred from homology"/>
<evidence type="ECO:0000259" key="6">
    <source>
        <dbReference type="Pfam" id="PF01266"/>
    </source>
</evidence>
<name>A0AAD5XPE9_9FUNG</name>
<dbReference type="GO" id="GO:0050660">
    <property type="term" value="F:flavin adenine dinucleotide binding"/>
    <property type="evidence" value="ECO:0007669"/>
    <property type="project" value="InterPro"/>
</dbReference>
<evidence type="ECO:0000256" key="3">
    <source>
        <dbReference type="ARBA" id="ARBA00022630"/>
    </source>
</evidence>
<keyword evidence="8" id="KW-1185">Reference proteome</keyword>
<keyword evidence="3" id="KW-0285">Flavoprotein</keyword>
<gene>
    <name evidence="7" type="ORF">HDU87_001366</name>
</gene>
<dbReference type="PANTHER" id="PTHR10961:SF24">
    <property type="entry name" value="HYPOTHETICAL FRUCTOSYL AMINE:OXYGEN OXIDOREDUCTASE (EUROFUNG)"/>
    <property type="match status" value="1"/>
</dbReference>
<evidence type="ECO:0000256" key="4">
    <source>
        <dbReference type="ARBA" id="ARBA00022827"/>
    </source>
</evidence>
<comment type="similarity">
    <text evidence="2">Belongs to the MSOX/MTOX family.</text>
</comment>
<keyword evidence="5" id="KW-0560">Oxidoreductase</keyword>
<dbReference type="InterPro" id="IPR006076">
    <property type="entry name" value="FAD-dep_OxRdtase"/>
</dbReference>
<protein>
    <recommendedName>
        <fullName evidence="6">FAD dependent oxidoreductase domain-containing protein</fullName>
    </recommendedName>
</protein>
<comment type="caution">
    <text evidence="7">The sequence shown here is derived from an EMBL/GenBank/DDBJ whole genome shotgun (WGS) entry which is preliminary data.</text>
</comment>
<accession>A0AAD5XPE9</accession>
<dbReference type="Proteomes" id="UP001212152">
    <property type="component" value="Unassembled WGS sequence"/>
</dbReference>
<dbReference type="AlphaFoldDB" id="A0AAD5XPE9"/>
<dbReference type="Pfam" id="PF01266">
    <property type="entry name" value="DAO"/>
    <property type="match status" value="1"/>
</dbReference>
<sequence length="444" mass="49090">MTRASRDSSVLIVGGGTWGCSAALELARRGFTDVTVLDADAIPSPIAAGNDVNKIMEESAPSETDSDELYVWNRMHEVATKAWRTDPVYSPYYHPTGFVMAASTDVGAPHVENYIQTCKYPVRRLETPDDFRGTMPDGVLTGAFPNWKGFILPDKAGWVFARDALESAHKEAARLGVKFVTGGDAGKVVELLHSDSGDVQGAITANGKTHRADKTILCAGANSDALFDFEKQLRPTAWTLAHIQMTPEERETWKDLPVLFNVEKGFFMEPTAATGELKLVDEHPGYCNILRDRKTGVERSVPFARHQIPLEAERRARNFLRETVPHIAERPFAFARVCWDADTPDRQFIIATPPRCSSLVVAVGGSGMGFMLMPAVGKAIADTLEGVIEPRLKKGFRWRPETAVDRDWYDPQGRYGGGNKVMNLATIEDDDWTRIGERSMQSKS</sequence>
<keyword evidence="4" id="KW-0274">FAD</keyword>
<dbReference type="SUPFAM" id="SSF51905">
    <property type="entry name" value="FAD/NAD(P)-binding domain"/>
    <property type="match status" value="1"/>
</dbReference>
<organism evidence="7 8">
    <name type="scientific">Geranomyces variabilis</name>
    <dbReference type="NCBI Taxonomy" id="109894"/>
    <lineage>
        <taxon>Eukaryota</taxon>
        <taxon>Fungi</taxon>
        <taxon>Fungi incertae sedis</taxon>
        <taxon>Chytridiomycota</taxon>
        <taxon>Chytridiomycota incertae sedis</taxon>
        <taxon>Chytridiomycetes</taxon>
        <taxon>Spizellomycetales</taxon>
        <taxon>Powellomycetaceae</taxon>
        <taxon>Geranomyces</taxon>
    </lineage>
</organism>
<dbReference type="EMBL" id="JADGJQ010000013">
    <property type="protein sequence ID" value="KAJ3181237.1"/>
    <property type="molecule type" value="Genomic_DNA"/>
</dbReference>
<dbReference type="Gene3D" id="3.50.50.60">
    <property type="entry name" value="FAD/NAD(P)-binding domain"/>
    <property type="match status" value="1"/>
</dbReference>
<dbReference type="InterPro" id="IPR036188">
    <property type="entry name" value="FAD/NAD-bd_sf"/>
</dbReference>
<dbReference type="GO" id="GO:0008115">
    <property type="term" value="F:sarcosine oxidase activity"/>
    <property type="evidence" value="ECO:0007669"/>
    <property type="project" value="TreeGrafter"/>
</dbReference>
<reference evidence="7" key="1">
    <citation type="submission" date="2020-05" db="EMBL/GenBank/DDBJ databases">
        <title>Phylogenomic resolution of chytrid fungi.</title>
        <authorList>
            <person name="Stajich J.E."/>
            <person name="Amses K."/>
            <person name="Simmons R."/>
            <person name="Seto K."/>
            <person name="Myers J."/>
            <person name="Bonds A."/>
            <person name="Quandt C.A."/>
            <person name="Barry K."/>
            <person name="Liu P."/>
            <person name="Grigoriev I."/>
            <person name="Longcore J.E."/>
            <person name="James T.Y."/>
        </authorList>
    </citation>
    <scope>NUCLEOTIDE SEQUENCE</scope>
    <source>
        <strain evidence="7">JEL0379</strain>
    </source>
</reference>
<evidence type="ECO:0000256" key="1">
    <source>
        <dbReference type="ARBA" id="ARBA00001974"/>
    </source>
</evidence>
<dbReference type="PANTHER" id="PTHR10961">
    <property type="entry name" value="PEROXISOMAL SARCOSINE OXIDASE"/>
    <property type="match status" value="1"/>
</dbReference>
<evidence type="ECO:0000313" key="7">
    <source>
        <dbReference type="EMBL" id="KAJ3181237.1"/>
    </source>
</evidence>